<proteinExistence type="predicted"/>
<dbReference type="Proteomes" id="UP000247480">
    <property type="component" value="Unassembled WGS sequence"/>
</dbReference>
<evidence type="ECO:0000313" key="2">
    <source>
        <dbReference type="Proteomes" id="UP000247480"/>
    </source>
</evidence>
<comment type="caution">
    <text evidence="1">The sequence shown here is derived from an EMBL/GenBank/DDBJ whole genome shotgun (WGS) entry which is preliminary data.</text>
</comment>
<dbReference type="GO" id="GO:0003677">
    <property type="term" value="F:DNA binding"/>
    <property type="evidence" value="ECO:0007669"/>
    <property type="project" value="UniProtKB-KW"/>
</dbReference>
<protein>
    <submittedName>
        <fullName evidence="1">DNA-binding transcriptional regulator</fullName>
    </submittedName>
</protein>
<dbReference type="AlphaFoldDB" id="A0A2V0QGC0"/>
<accession>A0A2V0QGC0</accession>
<dbReference type="EMBL" id="BGJZ01000287">
    <property type="protein sequence ID" value="GBH12059.1"/>
    <property type="molecule type" value="Genomic_DNA"/>
</dbReference>
<organism evidence="1 2">
    <name type="scientific">Pseudomonas syringae pv. actinidiae</name>
    <dbReference type="NCBI Taxonomy" id="103796"/>
    <lineage>
        <taxon>Bacteria</taxon>
        <taxon>Pseudomonadati</taxon>
        <taxon>Pseudomonadota</taxon>
        <taxon>Gammaproteobacteria</taxon>
        <taxon>Pseudomonadales</taxon>
        <taxon>Pseudomonadaceae</taxon>
        <taxon>Pseudomonas</taxon>
        <taxon>Pseudomonas syringae</taxon>
    </lineage>
</organism>
<evidence type="ECO:0000313" key="1">
    <source>
        <dbReference type="EMBL" id="GBH12059.1"/>
    </source>
</evidence>
<name>A0A2V0QGC0_PSESF</name>
<sequence>MVNVIELLPHKLFAPHQFGMGSFLPDLINPVTLVQALDEPQTLQCALGIGVLKCFDYLSSRKRLETAHTFVQSGRLGHEVQMVFQYDIPEELQPLISLLIAPGIQQNVYQDRPGKKR</sequence>
<reference evidence="1 2" key="1">
    <citation type="submission" date="2018-04" db="EMBL/GenBank/DDBJ databases">
        <title>Draft genome sequence of Pseudomonas syringae pv. actinidiae biovar 1 strains isolated from kiwifruit in Kagawa prefecture.</title>
        <authorList>
            <person name="Tabuchi M."/>
            <person name="Saito M."/>
            <person name="Fujiwara S."/>
            <person name="Sasa N."/>
            <person name="Akimitsu K."/>
            <person name="Gomi K."/>
            <person name="Konishi-Sugita S."/>
            <person name="Hamano K."/>
            <person name="Kataoka I."/>
        </authorList>
    </citation>
    <scope>NUCLEOTIDE SEQUENCE [LARGE SCALE GENOMIC DNA]</scope>
    <source>
        <strain evidence="1 2">MAFF212206</strain>
    </source>
</reference>
<gene>
    <name evidence="1" type="ORF">KPSA1_05522</name>
</gene>
<keyword evidence="1" id="KW-0238">DNA-binding</keyword>